<keyword evidence="1" id="KW-0611">Plant defense</keyword>
<dbReference type="Proteomes" id="UP000188354">
    <property type="component" value="Chromosome LG01"/>
</dbReference>
<dbReference type="OMA" id="IGCPTLE"/>
<dbReference type="GO" id="GO:0006952">
    <property type="term" value="P:defense response"/>
    <property type="evidence" value="ECO:0007669"/>
    <property type="project" value="UniProtKB-KW"/>
</dbReference>
<organism evidence="2 3">
    <name type="scientific">Lupinus angustifolius</name>
    <name type="common">Narrow-leaved blue lupine</name>
    <dbReference type="NCBI Taxonomy" id="3871"/>
    <lineage>
        <taxon>Eukaryota</taxon>
        <taxon>Viridiplantae</taxon>
        <taxon>Streptophyta</taxon>
        <taxon>Embryophyta</taxon>
        <taxon>Tracheophyta</taxon>
        <taxon>Spermatophyta</taxon>
        <taxon>Magnoliopsida</taxon>
        <taxon>eudicotyledons</taxon>
        <taxon>Gunneridae</taxon>
        <taxon>Pentapetalae</taxon>
        <taxon>rosids</taxon>
        <taxon>fabids</taxon>
        <taxon>Fabales</taxon>
        <taxon>Fabaceae</taxon>
        <taxon>Papilionoideae</taxon>
        <taxon>50 kb inversion clade</taxon>
        <taxon>genistoids sensu lato</taxon>
        <taxon>core genistoids</taxon>
        <taxon>Genisteae</taxon>
        <taxon>Lupinus</taxon>
    </lineage>
</organism>
<dbReference type="AlphaFoldDB" id="A0A1J7HYR7"/>
<name>A0A1J7HYR7_LUPAN</name>
<evidence type="ECO:0000313" key="3">
    <source>
        <dbReference type="Proteomes" id="UP000188354"/>
    </source>
</evidence>
<dbReference type="InterPro" id="IPR032675">
    <property type="entry name" value="LRR_dom_sf"/>
</dbReference>
<proteinExistence type="predicted"/>
<accession>A0A1J7HYR7</accession>
<dbReference type="Gene3D" id="3.80.10.10">
    <property type="entry name" value="Ribonuclease Inhibitor"/>
    <property type="match status" value="2"/>
</dbReference>
<keyword evidence="3" id="KW-1185">Reference proteome</keyword>
<protein>
    <submittedName>
        <fullName evidence="2">Uncharacterized protein</fullName>
    </submittedName>
</protein>
<sequence>MVSLQLKGCKYCNQLPPLGQLPQLKELRIIKFDGLVTLGSEFYGSGTSYVTKSFPTLEILSCDSLKFLPLDHFPSLKSLDVWGCKNLEALTVSESDVTTTTLNSLQFLCVRHCPNFMSFPKGGFAAPKLTLLTINYCDKLNSLPEKMHHLMPNLKELQLQGCPKIESSTMTTLKIKICNKLNEGKQNHSDPLFARLEGLASAQSPSSS</sequence>
<dbReference type="PANTHER" id="PTHR36766">
    <property type="entry name" value="PLANT BROAD-SPECTRUM MILDEW RESISTANCE PROTEIN RPW8"/>
    <property type="match status" value="1"/>
</dbReference>
<reference evidence="2 3" key="1">
    <citation type="journal article" date="2017" name="Plant Biotechnol. J.">
        <title>A comprehensive draft genome sequence for lupin (Lupinus angustifolius), an emerging health food: insights into plant-microbe interactions and legume evolution.</title>
        <authorList>
            <person name="Hane J.K."/>
            <person name="Ming Y."/>
            <person name="Kamphuis L.G."/>
            <person name="Nelson M.N."/>
            <person name="Garg G."/>
            <person name="Atkins C.A."/>
            <person name="Bayer P.E."/>
            <person name="Bravo A."/>
            <person name="Bringans S."/>
            <person name="Cannon S."/>
            <person name="Edwards D."/>
            <person name="Foley R."/>
            <person name="Gao L.L."/>
            <person name="Harrison M.J."/>
            <person name="Huang W."/>
            <person name="Hurgobin B."/>
            <person name="Li S."/>
            <person name="Liu C.W."/>
            <person name="McGrath A."/>
            <person name="Morahan G."/>
            <person name="Murray J."/>
            <person name="Weller J."/>
            <person name="Jian J."/>
            <person name="Singh K.B."/>
        </authorList>
    </citation>
    <scope>NUCLEOTIDE SEQUENCE [LARGE SCALE GENOMIC DNA]</scope>
    <source>
        <strain evidence="3">cv. Tanjil</strain>
        <tissue evidence="2">Whole plant</tissue>
    </source>
</reference>
<dbReference type="EMBL" id="CM007361">
    <property type="protein sequence ID" value="OIW18058.1"/>
    <property type="molecule type" value="Genomic_DNA"/>
</dbReference>
<dbReference type="Gramene" id="OIW18058">
    <property type="protein sequence ID" value="OIW18058"/>
    <property type="gene ID" value="TanjilG_19290"/>
</dbReference>
<dbReference type="SUPFAM" id="SSF52058">
    <property type="entry name" value="L domain-like"/>
    <property type="match status" value="1"/>
</dbReference>
<gene>
    <name evidence="2" type="ORF">TanjilG_19290</name>
</gene>
<evidence type="ECO:0000256" key="1">
    <source>
        <dbReference type="ARBA" id="ARBA00022821"/>
    </source>
</evidence>
<evidence type="ECO:0000313" key="2">
    <source>
        <dbReference type="EMBL" id="OIW18058.1"/>
    </source>
</evidence>
<dbReference type="PANTHER" id="PTHR36766:SF45">
    <property type="entry name" value="NB-ARC DOMAIN-CONTAINING PROTEIN"/>
    <property type="match status" value="1"/>
</dbReference>